<dbReference type="GO" id="GO:0046872">
    <property type="term" value="F:metal ion binding"/>
    <property type="evidence" value="ECO:0007669"/>
    <property type="project" value="UniProtKB-UniRule"/>
</dbReference>
<organism evidence="16 17">
    <name type="scientific">Kribbella shirazensis</name>
    <dbReference type="NCBI Taxonomy" id="1105143"/>
    <lineage>
        <taxon>Bacteria</taxon>
        <taxon>Bacillati</taxon>
        <taxon>Actinomycetota</taxon>
        <taxon>Actinomycetes</taxon>
        <taxon>Propionibacteriales</taxon>
        <taxon>Kribbellaceae</taxon>
        <taxon>Kribbella</taxon>
    </lineage>
</organism>
<evidence type="ECO:0000256" key="5">
    <source>
        <dbReference type="ARBA" id="ARBA00022605"/>
    </source>
</evidence>
<keyword evidence="17" id="KW-1185">Reference proteome</keyword>
<sequence length="481" mass="51078">MKSSVFRVEDMHVPGGTESIVRGGRDLFPLLPKALSGVRRIGVLGWGPQGRAQALNLRDSLAGTGITVSVGLRPGSRSAEEARAEGFSEADGTLGDWLEVAAAVDLVILLIADAALAAHHEEIFAVLKPGATIGLSHGFLLGHLTAIGSAFPEGHPVIAVCPKGMGDSVRRLYQQGATVNGAGINASVAVHADPDGHAWDRALAWSVGLGSPYTFATTLADEYRSDIVGERAILLGAVHGLVEALYRHFRIEGADPVAAYERSTEAVTGPIARIISDSGLAAVRTASGDEDLFDRAYSAAYRPARDLVAEIYDEVADGTELRSVILAERRLASRPMTEIGGSPMWSHSAEVHARRGTSPAVVDPLTAGLFVATMTAQVDEFAERGHAWSEIVNESVIEAVDSLLPYMHARDVAYMVDNCSRTARLGTRRWGPRFQAAYEQIALPHVDQPADPALIKSFLDNPAHDALAAAAELRPSVDISV</sequence>
<evidence type="ECO:0000256" key="7">
    <source>
        <dbReference type="ARBA" id="ARBA00022842"/>
    </source>
</evidence>
<dbReference type="InterPro" id="IPR013023">
    <property type="entry name" value="KARI"/>
</dbReference>
<dbReference type="GO" id="GO:0009097">
    <property type="term" value="P:isoleucine biosynthetic process"/>
    <property type="evidence" value="ECO:0007669"/>
    <property type="project" value="UniProtKB-UniRule"/>
</dbReference>
<comment type="caution">
    <text evidence="13">Lacks conserved residue(s) required for the propagation of feature annotation.</text>
</comment>
<evidence type="ECO:0000256" key="11">
    <source>
        <dbReference type="ARBA" id="ARBA00050043"/>
    </source>
</evidence>
<dbReference type="PROSITE" id="PS51851">
    <property type="entry name" value="KARI_C"/>
    <property type="match status" value="1"/>
</dbReference>
<feature type="binding site" evidence="13">
    <location>
        <position position="226"/>
    </location>
    <ligand>
        <name>Mg(2+)</name>
        <dbReference type="ChEBI" id="CHEBI:18420"/>
        <label>2</label>
    </ligand>
</feature>
<evidence type="ECO:0000259" key="14">
    <source>
        <dbReference type="PROSITE" id="PS51850"/>
    </source>
</evidence>
<name>A0A7X5V8F2_9ACTN</name>
<dbReference type="Pfam" id="PF07991">
    <property type="entry name" value="KARI_N"/>
    <property type="match status" value="1"/>
</dbReference>
<dbReference type="Gene3D" id="1.10.1040.10">
    <property type="entry name" value="N-(1-d-carboxylethyl)-l-norvaline Dehydrogenase, domain 2"/>
    <property type="match status" value="1"/>
</dbReference>
<keyword evidence="16" id="KW-0413">Isomerase</keyword>
<evidence type="ECO:0000256" key="4">
    <source>
        <dbReference type="ARBA" id="ARBA00010318"/>
    </source>
</evidence>
<evidence type="ECO:0000256" key="2">
    <source>
        <dbReference type="ARBA" id="ARBA00004864"/>
    </source>
</evidence>
<comment type="pathway">
    <text evidence="3">Amino-acid biosynthesis; L-isoleucine biosynthesis; L-isoleucine from 2-oxobutanoate: step 2/4.</text>
</comment>
<gene>
    <name evidence="16" type="ORF">BJY22_002267</name>
</gene>
<dbReference type="EMBL" id="JAASRO010000001">
    <property type="protein sequence ID" value="NIK56550.1"/>
    <property type="molecule type" value="Genomic_DNA"/>
</dbReference>
<evidence type="ECO:0000256" key="13">
    <source>
        <dbReference type="PROSITE-ProRule" id="PRU01198"/>
    </source>
</evidence>
<evidence type="ECO:0000256" key="3">
    <source>
        <dbReference type="ARBA" id="ARBA00004885"/>
    </source>
</evidence>
<protein>
    <recommendedName>
        <fullName evidence="10">Acetohydroxy-acid isomeroreductase</fullName>
    </recommendedName>
    <alternativeName>
        <fullName evidence="12">Ketol-acid reductoisomerase type 1</fullName>
    </alternativeName>
    <alternativeName>
        <fullName evidence="11">Ketol-acid reductoisomerase type I</fullName>
    </alternativeName>
</protein>
<evidence type="ECO:0000256" key="8">
    <source>
        <dbReference type="ARBA" id="ARBA00023002"/>
    </source>
</evidence>
<comment type="similarity">
    <text evidence="4 13">Belongs to the ketol-acid reductoisomerase family.</text>
</comment>
<evidence type="ECO:0000256" key="6">
    <source>
        <dbReference type="ARBA" id="ARBA00022723"/>
    </source>
</evidence>
<evidence type="ECO:0000256" key="9">
    <source>
        <dbReference type="ARBA" id="ARBA00023304"/>
    </source>
</evidence>
<comment type="cofactor">
    <cofactor evidence="1">
        <name>Mg(2+)</name>
        <dbReference type="ChEBI" id="CHEBI:18420"/>
    </cofactor>
</comment>
<dbReference type="SUPFAM" id="SSF51735">
    <property type="entry name" value="NAD(P)-binding Rossmann-fold domains"/>
    <property type="match status" value="1"/>
</dbReference>
<feature type="domain" description="KARI C-terminal knotted" evidence="15">
    <location>
        <begin position="218"/>
        <end position="358"/>
    </location>
</feature>
<evidence type="ECO:0000259" key="15">
    <source>
        <dbReference type="PROSITE" id="PS51851"/>
    </source>
</evidence>
<comment type="pathway">
    <text evidence="2">Amino-acid biosynthesis; L-valine biosynthesis; L-valine from pyruvate: step 2/4.</text>
</comment>
<dbReference type="PANTHER" id="PTHR21371">
    <property type="entry name" value="KETOL-ACID REDUCTOISOMERASE, MITOCHONDRIAL"/>
    <property type="match status" value="1"/>
</dbReference>
<keyword evidence="9 13" id="KW-0100">Branched-chain amino acid biosynthesis</keyword>
<evidence type="ECO:0000256" key="12">
    <source>
        <dbReference type="ARBA" id="ARBA00050044"/>
    </source>
</evidence>
<keyword evidence="5 13" id="KW-0028">Amino-acid biosynthesis</keyword>
<dbReference type="InterPro" id="IPR036291">
    <property type="entry name" value="NAD(P)-bd_dom_sf"/>
</dbReference>
<dbReference type="SUPFAM" id="SSF48179">
    <property type="entry name" value="6-phosphogluconate dehydrogenase C-terminal domain-like"/>
    <property type="match status" value="1"/>
</dbReference>
<keyword evidence="8 13" id="KW-0560">Oxidoreductase</keyword>
<dbReference type="InterPro" id="IPR008927">
    <property type="entry name" value="6-PGluconate_DH-like_C_sf"/>
</dbReference>
<keyword evidence="7 13" id="KW-0460">Magnesium</keyword>
<dbReference type="RefSeq" id="WP_167205983.1">
    <property type="nucleotide sequence ID" value="NZ_JAASRO010000001.1"/>
</dbReference>
<keyword evidence="6 13" id="KW-0479">Metal-binding</keyword>
<evidence type="ECO:0000256" key="1">
    <source>
        <dbReference type="ARBA" id="ARBA00001946"/>
    </source>
</evidence>
<feature type="domain" description="KARI N-terminal Rossmann" evidence="14">
    <location>
        <begin position="21"/>
        <end position="217"/>
    </location>
</feature>
<feature type="binding site" evidence="13">
    <location>
        <position position="226"/>
    </location>
    <ligand>
        <name>Mg(2+)</name>
        <dbReference type="ChEBI" id="CHEBI:18420"/>
        <label>1</label>
    </ligand>
</feature>
<dbReference type="PROSITE" id="PS51850">
    <property type="entry name" value="KARI_N"/>
    <property type="match status" value="1"/>
</dbReference>
<dbReference type="PANTHER" id="PTHR21371:SF1">
    <property type="entry name" value="KETOL-ACID REDUCTOISOMERASE, MITOCHONDRIAL"/>
    <property type="match status" value="1"/>
</dbReference>
<feature type="binding site" evidence="13">
    <location>
        <position position="230"/>
    </location>
    <ligand>
        <name>Mg(2+)</name>
        <dbReference type="ChEBI" id="CHEBI:18420"/>
        <label>1</label>
    </ligand>
</feature>
<dbReference type="InterPro" id="IPR013116">
    <property type="entry name" value="KARI_N"/>
</dbReference>
<dbReference type="GO" id="GO:0009099">
    <property type="term" value="P:L-valine biosynthetic process"/>
    <property type="evidence" value="ECO:0007669"/>
    <property type="project" value="UniProtKB-UniRule"/>
</dbReference>
<dbReference type="UniPathway" id="UPA00047">
    <property type="reaction ID" value="UER00056"/>
</dbReference>
<dbReference type="Proteomes" id="UP000555407">
    <property type="component" value="Unassembled WGS sequence"/>
</dbReference>
<dbReference type="InterPro" id="IPR013328">
    <property type="entry name" value="6PGD_dom2"/>
</dbReference>
<evidence type="ECO:0000313" key="16">
    <source>
        <dbReference type="EMBL" id="NIK56550.1"/>
    </source>
</evidence>
<evidence type="ECO:0000256" key="10">
    <source>
        <dbReference type="ARBA" id="ARBA00032744"/>
    </source>
</evidence>
<dbReference type="GO" id="GO:0004455">
    <property type="term" value="F:ketol-acid reductoisomerase activity"/>
    <property type="evidence" value="ECO:0007669"/>
    <property type="project" value="UniProtKB-UniRule"/>
</dbReference>
<dbReference type="Pfam" id="PF01450">
    <property type="entry name" value="KARI_C"/>
    <property type="match status" value="1"/>
</dbReference>
<dbReference type="AlphaFoldDB" id="A0A7X5V8F2"/>
<proteinExistence type="inferred from homology"/>
<comment type="caution">
    <text evidence="16">The sequence shown here is derived from an EMBL/GenBank/DDBJ whole genome shotgun (WGS) entry which is preliminary data.</text>
</comment>
<evidence type="ECO:0000313" key="17">
    <source>
        <dbReference type="Proteomes" id="UP000555407"/>
    </source>
</evidence>
<dbReference type="GO" id="GO:0016853">
    <property type="term" value="F:isomerase activity"/>
    <property type="evidence" value="ECO:0007669"/>
    <property type="project" value="UniProtKB-KW"/>
</dbReference>
<dbReference type="Gene3D" id="3.40.50.720">
    <property type="entry name" value="NAD(P)-binding Rossmann-like Domain"/>
    <property type="match status" value="1"/>
</dbReference>
<dbReference type="UniPathway" id="UPA00049">
    <property type="reaction ID" value="UER00060"/>
</dbReference>
<reference evidence="16 17" key="1">
    <citation type="submission" date="2020-03" db="EMBL/GenBank/DDBJ databases">
        <title>Sequencing the genomes of 1000 actinobacteria strains.</title>
        <authorList>
            <person name="Klenk H.-P."/>
        </authorList>
    </citation>
    <scope>NUCLEOTIDE SEQUENCE [LARGE SCALE GENOMIC DNA]</scope>
    <source>
        <strain evidence="16 17">DSM 45490</strain>
    </source>
</reference>
<accession>A0A7X5V8F2</accession>
<dbReference type="InterPro" id="IPR000506">
    <property type="entry name" value="KARI_C"/>
</dbReference>